<evidence type="ECO:0000256" key="5">
    <source>
        <dbReference type="ARBA" id="ARBA00022527"/>
    </source>
</evidence>
<dbReference type="SMART" id="SM00220">
    <property type="entry name" value="S_TKc"/>
    <property type="match status" value="1"/>
</dbReference>
<keyword evidence="7" id="KW-0547">Nucleotide-binding</keyword>
<evidence type="ECO:0000256" key="6">
    <source>
        <dbReference type="ARBA" id="ARBA00022679"/>
    </source>
</evidence>
<evidence type="ECO:0000313" key="19">
    <source>
        <dbReference type="EMBL" id="OJJ52038.1"/>
    </source>
</evidence>
<dbReference type="GO" id="GO:0004693">
    <property type="term" value="F:cyclin-dependent protein serine/threonine kinase activity"/>
    <property type="evidence" value="ECO:0007669"/>
    <property type="project" value="UniProtKB-EC"/>
</dbReference>
<evidence type="ECO:0000256" key="4">
    <source>
        <dbReference type="ARBA" id="ARBA00022491"/>
    </source>
</evidence>
<evidence type="ECO:0000256" key="12">
    <source>
        <dbReference type="ARBA" id="ARBA00039418"/>
    </source>
</evidence>
<evidence type="ECO:0000256" key="15">
    <source>
        <dbReference type="ARBA" id="ARBA00047811"/>
    </source>
</evidence>
<evidence type="ECO:0000256" key="2">
    <source>
        <dbReference type="ARBA" id="ARBA00011612"/>
    </source>
</evidence>
<comment type="subunit">
    <text evidence="2">Component of the SRB8-11 complex, a regulatory module of the Mediator complex.</text>
</comment>
<keyword evidence="20" id="KW-1185">Reference proteome</keyword>
<evidence type="ECO:0000256" key="13">
    <source>
        <dbReference type="ARBA" id="ARBA00040708"/>
    </source>
</evidence>
<evidence type="ECO:0000256" key="9">
    <source>
        <dbReference type="ARBA" id="ARBA00022840"/>
    </source>
</evidence>
<dbReference type="PANTHER" id="PTHR24056:SF495">
    <property type="entry name" value="CYCLIN-DEPENDENT KINASE 8-RELATED"/>
    <property type="match status" value="1"/>
</dbReference>
<keyword evidence="8" id="KW-0418">Kinase</keyword>
<dbReference type="OrthoDB" id="4062651at2759"/>
<keyword evidence="4" id="KW-0678">Repressor</keyword>
<dbReference type="GeneID" id="63759412"/>
<dbReference type="EC" id="2.7.11.22" evidence="3"/>
<feature type="domain" description="Protein kinase" evidence="18">
    <location>
        <begin position="76"/>
        <end position="308"/>
    </location>
</feature>
<dbReference type="AlphaFoldDB" id="A0A1L9SXX4"/>
<evidence type="ECO:0000256" key="17">
    <source>
        <dbReference type="SAM" id="MobiDB-lite"/>
    </source>
</evidence>
<protein>
    <recommendedName>
        <fullName evidence="12">Serine/threonine-protein kinase SSN3</fullName>
        <ecNumber evidence="3">2.7.11.22</ecNumber>
    </recommendedName>
    <alternativeName>
        <fullName evidence="14">Cyclin-dependent kinase 8</fullName>
    </alternativeName>
    <alternativeName>
        <fullName evidence="13">Serine/threonine-protein kinase ssn3</fullName>
    </alternativeName>
</protein>
<evidence type="ECO:0000256" key="3">
    <source>
        <dbReference type="ARBA" id="ARBA00012425"/>
    </source>
</evidence>
<evidence type="ECO:0000256" key="1">
    <source>
        <dbReference type="ARBA" id="ARBA00001946"/>
    </source>
</evidence>
<evidence type="ECO:0000256" key="16">
    <source>
        <dbReference type="ARBA" id="ARBA00048367"/>
    </source>
</evidence>
<dbReference type="VEuPathDB" id="FungiDB:ASPSYDRAFT_165267"/>
<comment type="catalytic activity">
    <reaction evidence="16">
        <text>L-seryl-[protein] + ATP = O-phospho-L-seryl-[protein] + ADP + H(+)</text>
        <dbReference type="Rhea" id="RHEA:17989"/>
        <dbReference type="Rhea" id="RHEA-COMP:9863"/>
        <dbReference type="Rhea" id="RHEA-COMP:11604"/>
        <dbReference type="ChEBI" id="CHEBI:15378"/>
        <dbReference type="ChEBI" id="CHEBI:29999"/>
        <dbReference type="ChEBI" id="CHEBI:30616"/>
        <dbReference type="ChEBI" id="CHEBI:83421"/>
        <dbReference type="ChEBI" id="CHEBI:456216"/>
        <dbReference type="EC" id="2.7.11.22"/>
    </reaction>
</comment>
<dbReference type="InterPro" id="IPR050108">
    <property type="entry name" value="CDK"/>
</dbReference>
<proteinExistence type="predicted"/>
<evidence type="ECO:0000256" key="7">
    <source>
        <dbReference type="ARBA" id="ARBA00022741"/>
    </source>
</evidence>
<dbReference type="SUPFAM" id="SSF56112">
    <property type="entry name" value="Protein kinase-like (PK-like)"/>
    <property type="match status" value="1"/>
</dbReference>
<dbReference type="Pfam" id="PF00069">
    <property type="entry name" value="Pkinase"/>
    <property type="match status" value="1"/>
</dbReference>
<dbReference type="InterPro" id="IPR000719">
    <property type="entry name" value="Prot_kinase_dom"/>
</dbReference>
<name>A0A1L9SXX4_9EURO</name>
<comment type="cofactor">
    <cofactor evidence="1">
        <name>Mg(2+)</name>
        <dbReference type="ChEBI" id="CHEBI:18420"/>
    </cofactor>
</comment>
<feature type="region of interest" description="Disordered" evidence="17">
    <location>
        <begin position="1"/>
        <end position="44"/>
    </location>
</feature>
<evidence type="ECO:0000256" key="10">
    <source>
        <dbReference type="ARBA" id="ARBA00022842"/>
    </source>
</evidence>
<dbReference type="Gene3D" id="1.10.510.10">
    <property type="entry name" value="Transferase(Phosphotransferase) domain 1"/>
    <property type="match status" value="1"/>
</dbReference>
<dbReference type="PROSITE" id="PS50011">
    <property type="entry name" value="PROTEIN_KINASE_DOM"/>
    <property type="match status" value="1"/>
</dbReference>
<feature type="compositionally biased region" description="Basic and acidic residues" evidence="17">
    <location>
        <begin position="25"/>
        <end position="36"/>
    </location>
</feature>
<dbReference type="GO" id="GO:0005524">
    <property type="term" value="F:ATP binding"/>
    <property type="evidence" value="ECO:0007669"/>
    <property type="project" value="UniProtKB-KW"/>
</dbReference>
<evidence type="ECO:0000256" key="11">
    <source>
        <dbReference type="ARBA" id="ARBA00023159"/>
    </source>
</evidence>
<dbReference type="PANTHER" id="PTHR24056">
    <property type="entry name" value="CELL DIVISION PROTEIN KINASE"/>
    <property type="match status" value="1"/>
</dbReference>
<dbReference type="RefSeq" id="XP_040695844.1">
    <property type="nucleotide sequence ID" value="XM_040843339.1"/>
</dbReference>
<dbReference type="InterPro" id="IPR011009">
    <property type="entry name" value="Kinase-like_dom_sf"/>
</dbReference>
<comment type="catalytic activity">
    <reaction evidence="15">
        <text>L-threonyl-[protein] + ATP = O-phospho-L-threonyl-[protein] + ADP + H(+)</text>
        <dbReference type="Rhea" id="RHEA:46608"/>
        <dbReference type="Rhea" id="RHEA-COMP:11060"/>
        <dbReference type="Rhea" id="RHEA-COMP:11605"/>
        <dbReference type="ChEBI" id="CHEBI:15378"/>
        <dbReference type="ChEBI" id="CHEBI:30013"/>
        <dbReference type="ChEBI" id="CHEBI:30616"/>
        <dbReference type="ChEBI" id="CHEBI:61977"/>
        <dbReference type="ChEBI" id="CHEBI:456216"/>
        <dbReference type="EC" id="2.7.11.22"/>
    </reaction>
</comment>
<reference evidence="20" key="1">
    <citation type="journal article" date="2017" name="Genome Biol.">
        <title>Comparative genomics reveals high biological diversity and specific adaptations in the industrially and medically important fungal genus Aspergillus.</title>
        <authorList>
            <person name="de Vries R.P."/>
            <person name="Riley R."/>
            <person name="Wiebenga A."/>
            <person name="Aguilar-Osorio G."/>
            <person name="Amillis S."/>
            <person name="Uchima C.A."/>
            <person name="Anderluh G."/>
            <person name="Asadollahi M."/>
            <person name="Askin M."/>
            <person name="Barry K."/>
            <person name="Battaglia E."/>
            <person name="Bayram O."/>
            <person name="Benocci T."/>
            <person name="Braus-Stromeyer S.A."/>
            <person name="Caldana C."/>
            <person name="Canovas D."/>
            <person name="Cerqueira G.C."/>
            <person name="Chen F."/>
            <person name="Chen W."/>
            <person name="Choi C."/>
            <person name="Clum A."/>
            <person name="Dos Santos R.A."/>
            <person name="Damasio A.R."/>
            <person name="Diallinas G."/>
            <person name="Emri T."/>
            <person name="Fekete E."/>
            <person name="Flipphi M."/>
            <person name="Freyberg S."/>
            <person name="Gallo A."/>
            <person name="Gournas C."/>
            <person name="Habgood R."/>
            <person name="Hainaut M."/>
            <person name="Harispe M.L."/>
            <person name="Henrissat B."/>
            <person name="Hilden K.S."/>
            <person name="Hope R."/>
            <person name="Hossain A."/>
            <person name="Karabika E."/>
            <person name="Karaffa L."/>
            <person name="Karanyi Z."/>
            <person name="Krasevec N."/>
            <person name="Kuo A."/>
            <person name="Kusch H."/>
            <person name="LaButti K."/>
            <person name="Lagendijk E.L."/>
            <person name="Lapidus A."/>
            <person name="Levasseur A."/>
            <person name="Lindquist E."/>
            <person name="Lipzen A."/>
            <person name="Logrieco A.F."/>
            <person name="MacCabe A."/>
            <person name="Maekelae M.R."/>
            <person name="Malavazi I."/>
            <person name="Melin P."/>
            <person name="Meyer V."/>
            <person name="Mielnichuk N."/>
            <person name="Miskei M."/>
            <person name="Molnar A.P."/>
            <person name="Mule G."/>
            <person name="Ngan C.Y."/>
            <person name="Orejas M."/>
            <person name="Orosz E."/>
            <person name="Ouedraogo J.P."/>
            <person name="Overkamp K.M."/>
            <person name="Park H.-S."/>
            <person name="Perrone G."/>
            <person name="Piumi F."/>
            <person name="Punt P.J."/>
            <person name="Ram A.F."/>
            <person name="Ramon A."/>
            <person name="Rauscher S."/>
            <person name="Record E."/>
            <person name="Riano-Pachon D.M."/>
            <person name="Robert V."/>
            <person name="Roehrig J."/>
            <person name="Ruller R."/>
            <person name="Salamov A."/>
            <person name="Salih N.S."/>
            <person name="Samson R.A."/>
            <person name="Sandor E."/>
            <person name="Sanguinetti M."/>
            <person name="Schuetze T."/>
            <person name="Sepcic K."/>
            <person name="Shelest E."/>
            <person name="Sherlock G."/>
            <person name="Sophianopoulou V."/>
            <person name="Squina F.M."/>
            <person name="Sun H."/>
            <person name="Susca A."/>
            <person name="Todd R.B."/>
            <person name="Tsang A."/>
            <person name="Unkles S.E."/>
            <person name="van de Wiele N."/>
            <person name="van Rossen-Uffink D."/>
            <person name="Oliveira J.V."/>
            <person name="Vesth T.C."/>
            <person name="Visser J."/>
            <person name="Yu J.-H."/>
            <person name="Zhou M."/>
            <person name="Andersen M.R."/>
            <person name="Archer D.B."/>
            <person name="Baker S.E."/>
            <person name="Benoit I."/>
            <person name="Brakhage A.A."/>
            <person name="Braus G.H."/>
            <person name="Fischer R."/>
            <person name="Frisvad J.C."/>
            <person name="Goldman G.H."/>
            <person name="Houbraken J."/>
            <person name="Oakley B."/>
            <person name="Pocsi I."/>
            <person name="Scazzocchio C."/>
            <person name="Seiboth B."/>
            <person name="vanKuyk P.A."/>
            <person name="Wortman J."/>
            <person name="Dyer P.S."/>
            <person name="Grigoriev I.V."/>
        </authorList>
    </citation>
    <scope>NUCLEOTIDE SEQUENCE [LARGE SCALE GENOMIC DNA]</scope>
    <source>
        <strain evidence="20">CBS 593.65</strain>
    </source>
</reference>
<gene>
    <name evidence="19" type="ORF">ASPSYDRAFT_165267</name>
</gene>
<evidence type="ECO:0000259" key="18">
    <source>
        <dbReference type="PROSITE" id="PS50011"/>
    </source>
</evidence>
<sequence>MDLNQHASSSDFLRPTKTLQSHSDGPVKAEQKEKGTTHSRKVIQGQPKSLGLPQVVSSTKEACSLPIFRDKECPWDTYKPVFSCKLAGTVILAVNKTRPSKLKAFRVYSPPHADRVLWLFQRIQHENIISARECYREGEQLFVLVDDLPLTLEHIVSLCPDQHQLASIMFQILNGLCHLTVAGFEHTSLNPSNILLGSDGTVKIAALEHCVKRLPGQSQSPLINSLAILMMQLMQSYEMEDGVIGVDDMKRWPLDSDAFSFLEATSSARSVEALMKHPFVARKHLLGELASLTRLAPIATKTFYSYQV</sequence>
<keyword evidence="11" id="KW-0010">Activator</keyword>
<keyword evidence="10" id="KW-0460">Magnesium</keyword>
<evidence type="ECO:0000256" key="8">
    <source>
        <dbReference type="ARBA" id="ARBA00022777"/>
    </source>
</evidence>
<organism evidence="19 20">
    <name type="scientific">Aspergillus sydowii CBS 593.65</name>
    <dbReference type="NCBI Taxonomy" id="1036612"/>
    <lineage>
        <taxon>Eukaryota</taxon>
        <taxon>Fungi</taxon>
        <taxon>Dikarya</taxon>
        <taxon>Ascomycota</taxon>
        <taxon>Pezizomycotina</taxon>
        <taxon>Eurotiomycetes</taxon>
        <taxon>Eurotiomycetidae</taxon>
        <taxon>Eurotiales</taxon>
        <taxon>Aspergillaceae</taxon>
        <taxon>Aspergillus</taxon>
        <taxon>Aspergillus subgen. Nidulantes</taxon>
    </lineage>
</organism>
<accession>A0A1L9SXX4</accession>
<dbReference type="GO" id="GO:0016592">
    <property type="term" value="C:mediator complex"/>
    <property type="evidence" value="ECO:0007669"/>
    <property type="project" value="TreeGrafter"/>
</dbReference>
<keyword evidence="6" id="KW-0808">Transferase</keyword>
<evidence type="ECO:0000313" key="20">
    <source>
        <dbReference type="Proteomes" id="UP000184356"/>
    </source>
</evidence>
<dbReference type="STRING" id="1036612.A0A1L9SXX4"/>
<keyword evidence="9" id="KW-0067">ATP-binding</keyword>
<evidence type="ECO:0000256" key="14">
    <source>
        <dbReference type="ARBA" id="ARBA00041823"/>
    </source>
</evidence>
<dbReference type="Proteomes" id="UP000184356">
    <property type="component" value="Unassembled WGS sequence"/>
</dbReference>
<keyword evidence="5" id="KW-0723">Serine/threonine-protein kinase</keyword>
<dbReference type="EMBL" id="KV878606">
    <property type="protein sequence ID" value="OJJ52038.1"/>
    <property type="molecule type" value="Genomic_DNA"/>
</dbReference>
<feature type="compositionally biased region" description="Polar residues" evidence="17">
    <location>
        <begin position="1"/>
        <end position="23"/>
    </location>
</feature>